<feature type="transmembrane region" description="Helical" evidence="1">
    <location>
        <begin position="121"/>
        <end position="142"/>
    </location>
</feature>
<dbReference type="OrthoDB" id="4822551at2"/>
<comment type="caution">
    <text evidence="3">The sequence shown here is derived from an EMBL/GenBank/DDBJ whole genome shotgun (WGS) entry which is preliminary data.</text>
</comment>
<dbReference type="InterPro" id="IPR006976">
    <property type="entry name" value="VanZ-like"/>
</dbReference>
<keyword evidence="1" id="KW-1133">Transmembrane helix</keyword>
<evidence type="ECO:0000313" key="4">
    <source>
        <dbReference type="Proteomes" id="UP000051236"/>
    </source>
</evidence>
<reference evidence="3 4" key="1">
    <citation type="journal article" date="2015" name="Genome Announc.">
        <title>Expanding the biotechnology potential of lactobacilli through comparative genomics of 213 strains and associated genera.</title>
        <authorList>
            <person name="Sun Z."/>
            <person name="Harris H.M."/>
            <person name="McCann A."/>
            <person name="Guo C."/>
            <person name="Argimon S."/>
            <person name="Zhang W."/>
            <person name="Yang X."/>
            <person name="Jeffery I.B."/>
            <person name="Cooney J.C."/>
            <person name="Kagawa T.F."/>
            <person name="Liu W."/>
            <person name="Song Y."/>
            <person name="Salvetti E."/>
            <person name="Wrobel A."/>
            <person name="Rasinkangas P."/>
            <person name="Parkhill J."/>
            <person name="Rea M.C."/>
            <person name="O'Sullivan O."/>
            <person name="Ritari J."/>
            <person name="Douillard F.P."/>
            <person name="Paul Ross R."/>
            <person name="Yang R."/>
            <person name="Briner A.E."/>
            <person name="Felis G.E."/>
            <person name="de Vos W.M."/>
            <person name="Barrangou R."/>
            <person name="Klaenhammer T.R."/>
            <person name="Caufield P.W."/>
            <person name="Cui Y."/>
            <person name="Zhang H."/>
            <person name="O'Toole P.W."/>
        </authorList>
    </citation>
    <scope>NUCLEOTIDE SEQUENCE [LARGE SCALE GENOMIC DNA]</scope>
    <source>
        <strain evidence="3 4">DSM 18527</strain>
    </source>
</reference>
<protein>
    <recommendedName>
        <fullName evidence="2">VanZ-like domain-containing protein</fullName>
    </recommendedName>
</protein>
<feature type="transmembrane region" description="Helical" evidence="1">
    <location>
        <begin position="36"/>
        <end position="53"/>
    </location>
</feature>
<organism evidence="3 4">
    <name type="scientific">Agrilactobacillus composti DSM 18527 = JCM 14202</name>
    <dbReference type="NCBI Taxonomy" id="1423734"/>
    <lineage>
        <taxon>Bacteria</taxon>
        <taxon>Bacillati</taxon>
        <taxon>Bacillota</taxon>
        <taxon>Bacilli</taxon>
        <taxon>Lactobacillales</taxon>
        <taxon>Lactobacillaceae</taxon>
        <taxon>Agrilactobacillus</taxon>
    </lineage>
</organism>
<dbReference type="InterPro" id="IPR053150">
    <property type="entry name" value="Teicoplanin_resist-assoc"/>
</dbReference>
<feature type="transmembrane region" description="Helical" evidence="1">
    <location>
        <begin position="149"/>
        <end position="174"/>
    </location>
</feature>
<gene>
    <name evidence="3" type="ORF">FC83_GL000529</name>
</gene>
<dbReference type="PANTHER" id="PTHR36834">
    <property type="entry name" value="MEMBRANE PROTEIN-RELATED"/>
    <property type="match status" value="1"/>
</dbReference>
<name>X0PU29_9LACO</name>
<sequence>MIFLGPLFQIVQTHYQARINHFPLIELIFYSLDKTILYLLIFMVLRWLWQLLRHKPIHWRREVKVMIFTVYILMLLFLTVFRGIYFPWQIQWHLHRPLSQINLTPLVQTLKLTQGRSPLDFFYNSLGNIFWFLPFGIGAPILSAKHRSFWTITLAGIILSVSIEIMQFLLYTGVSDIDDVIFNTLGTMIGYMIYALGHHWLKAK</sequence>
<dbReference type="STRING" id="1423734.FC83_GL000529"/>
<evidence type="ECO:0000259" key="2">
    <source>
        <dbReference type="Pfam" id="PF04892"/>
    </source>
</evidence>
<accession>X0PU29</accession>
<evidence type="ECO:0000313" key="3">
    <source>
        <dbReference type="EMBL" id="KRM35971.1"/>
    </source>
</evidence>
<dbReference type="PANTHER" id="PTHR36834:SF1">
    <property type="entry name" value="INTEGRAL MEMBRANE PROTEIN"/>
    <property type="match status" value="1"/>
</dbReference>
<feature type="transmembrane region" description="Helical" evidence="1">
    <location>
        <begin position="65"/>
        <end position="88"/>
    </location>
</feature>
<keyword evidence="4" id="KW-1185">Reference proteome</keyword>
<proteinExistence type="predicted"/>
<dbReference type="Proteomes" id="UP000051236">
    <property type="component" value="Unassembled WGS sequence"/>
</dbReference>
<evidence type="ECO:0000256" key="1">
    <source>
        <dbReference type="SAM" id="Phobius"/>
    </source>
</evidence>
<dbReference type="eggNOG" id="COG4767">
    <property type="taxonomic scope" value="Bacteria"/>
</dbReference>
<feature type="transmembrane region" description="Helical" evidence="1">
    <location>
        <begin position="180"/>
        <end position="201"/>
    </location>
</feature>
<keyword evidence="1" id="KW-0472">Membrane</keyword>
<dbReference type="Pfam" id="PF04892">
    <property type="entry name" value="VanZ"/>
    <property type="match status" value="1"/>
</dbReference>
<keyword evidence="1" id="KW-0812">Transmembrane</keyword>
<dbReference type="PATRIC" id="fig|1423734.3.peg.531"/>
<dbReference type="RefSeq" id="WP_035455450.1">
    <property type="nucleotide sequence ID" value="NZ_AZGA01000009.1"/>
</dbReference>
<dbReference type="AlphaFoldDB" id="X0PU29"/>
<dbReference type="EMBL" id="AZGA01000009">
    <property type="protein sequence ID" value="KRM35971.1"/>
    <property type="molecule type" value="Genomic_DNA"/>
</dbReference>
<feature type="domain" description="VanZ-like" evidence="2">
    <location>
        <begin position="68"/>
        <end position="196"/>
    </location>
</feature>